<dbReference type="STRING" id="983506.L8WGR7"/>
<dbReference type="OMA" id="AWYLHAP"/>
<protein>
    <submittedName>
        <fullName evidence="5">Monooxygenase</fullName>
    </submittedName>
</protein>
<dbReference type="InterPro" id="IPR020946">
    <property type="entry name" value="Flavin_mOase-like"/>
</dbReference>
<dbReference type="PANTHER" id="PTHR42877:SF4">
    <property type="entry name" value="FAD_NAD(P)-BINDING DOMAIN-CONTAINING PROTEIN-RELATED"/>
    <property type="match status" value="1"/>
</dbReference>
<reference evidence="5 6" key="1">
    <citation type="journal article" date="2013" name="Nat. Commun.">
        <title>The evolution and pathogenic mechanisms of the rice sheath blight pathogen.</title>
        <authorList>
            <person name="Zheng A."/>
            <person name="Lin R."/>
            <person name="Xu L."/>
            <person name="Qin P."/>
            <person name="Tang C."/>
            <person name="Ai P."/>
            <person name="Zhang D."/>
            <person name="Liu Y."/>
            <person name="Sun Z."/>
            <person name="Feng H."/>
            <person name="Wang Y."/>
            <person name="Chen Y."/>
            <person name="Liang X."/>
            <person name="Fu R."/>
            <person name="Li Q."/>
            <person name="Zhang J."/>
            <person name="Yu X."/>
            <person name="Xie Z."/>
            <person name="Ding L."/>
            <person name="Guan P."/>
            <person name="Tang J."/>
            <person name="Liang Y."/>
            <person name="Wang S."/>
            <person name="Deng Q."/>
            <person name="Li S."/>
            <person name="Zhu J."/>
            <person name="Wang L."/>
            <person name="Liu H."/>
            <person name="Li P."/>
        </authorList>
    </citation>
    <scope>NUCLEOTIDE SEQUENCE [LARGE SCALE GENOMIC DNA]</scope>
    <source>
        <strain evidence="6">AG-1 IA</strain>
    </source>
</reference>
<evidence type="ECO:0000313" key="5">
    <source>
        <dbReference type="EMBL" id="ELU37366.1"/>
    </source>
</evidence>
<dbReference type="InterPro" id="IPR051209">
    <property type="entry name" value="FAD-bind_Monooxygenase_sf"/>
</dbReference>
<sequence>MSESILPVAIIGGGLGGISTAIALQTQLRCYDYQIFEMSNGIGGTWFVRVPEPDARDSRHSLFTQENTYPGCACDIPCHWYSLSTELNPEWTQLYVGYKEIRSYWERVAEKHKILSHIQFFSEVLSLVWDEDSQTYTINIQDTRSKEVRRVRAQIVVSAVGVFHKPMWPNVPGRASFKGVSMHARMWDHSVDFSGKKVAVIGNGCSATQIVPKLAEDSSTSIVEFCRTPSWFVPRPQATVPEWAKWIFRNMPWTQRAFRWMIVARVDMTYLNWKVGPFTSMLRRQREKACIERIKRLTPEKYHENLIPKFPMGCKRIIYDPGYLESLQRQNVELEWNPITEITDNGITTESGKHYEFDIICFATGFDIENSSSINIKGAGGKMIGDYFREQGGPTGYMGTTVPGFPNLFTLLGPNTATGHGSVIHSEEVQVRSTINYAMQLIKPIIRGHAKSFAPRADATKAYNDRLQEELKHTVWTSCISWYHAALGEGRRGKLMTWPATQTYMWWMMRTPIWRDYDTTGGEKWLKRRQYASAAQTTLEWLLIGAGLGTFALMKLGKWEYTNRTNSPSIKPVQLTFDSMKYTCNPYVIMRIPKLTTKYEKCETDFLRPLPLIRQFGRFATKPAESRNSDLAGACRKSREDLFFKKENSYFESYMRTRQTAHHVRTLRPRPYALTTALYALTAVPPRPYDPPLITPLWPLYLVFTATPESRESRCMPCRLASDLRRLASYTPSAAARLFVSFLSHPPSRRSRELVWVTHPRARLVVGRARSTLAASQPPGSPAFTDLTLVAEADERAEDKYKRPSPCWPNPIRTERVQLHSEDLYCMPRSLTHWSRPGSPDAEWPDVPSADKTFYLVTPKDITPVVIIGAGIGGIVAAISLQQKIGLNNYKVSDLRIYEKANDVGGTWRQNTYPGCSSDVPVHLFSYVALTACPKYLFNFAYSLSTDPNPDWNHVFGSYSEIQAYWKHLAIKHGVESHINYSKEVLSAIWNEDANCYTLNIKDTQTGVWPEIPGRESFRGISLHAQAWDHSVEMSGKRVGLIGNGCAGYVSQRKGTGMGEMAVPERACNTQNIQILNKIVQMQATFRIGYRSMRSTTLKVPLLKSITPIFFPTIVAMGCKRVIADPDYLSALHRPNVNLEWDPIVKIIPEGVITKCGRKYELDVLCFATGFDVESSVVLNVQGRNGLTLKEYYTREGGPTGYLCTTAPGFPNWITLFGPNTIGTVSLVYSDELQMNYAVQLIEPVLRGQIQNFSPRADKVEAWNHWLQSYLSKDIYTGCATYYLHRKNINVWPGGSMYMWWNLYRPIWKDFDIRGDKRHPYSQLGGFFPQTFGWGIIPNITLSKDIGYVAM</sequence>
<evidence type="ECO:0000256" key="3">
    <source>
        <dbReference type="ARBA" id="ARBA00022827"/>
    </source>
</evidence>
<dbReference type="Pfam" id="PF13450">
    <property type="entry name" value="NAD_binding_8"/>
    <property type="match status" value="1"/>
</dbReference>
<organism evidence="5 6">
    <name type="scientific">Thanatephorus cucumeris (strain AG1-IA)</name>
    <name type="common">Rice sheath blight fungus</name>
    <name type="synonym">Rhizoctonia solani</name>
    <dbReference type="NCBI Taxonomy" id="983506"/>
    <lineage>
        <taxon>Eukaryota</taxon>
        <taxon>Fungi</taxon>
        <taxon>Dikarya</taxon>
        <taxon>Basidiomycota</taxon>
        <taxon>Agaricomycotina</taxon>
        <taxon>Agaricomycetes</taxon>
        <taxon>Cantharellales</taxon>
        <taxon>Ceratobasidiaceae</taxon>
        <taxon>Rhizoctonia</taxon>
        <taxon>Rhizoctonia solani AG-1</taxon>
    </lineage>
</organism>
<dbReference type="Pfam" id="PF00743">
    <property type="entry name" value="FMO-like"/>
    <property type="match status" value="1"/>
</dbReference>
<evidence type="ECO:0000256" key="4">
    <source>
        <dbReference type="ARBA" id="ARBA00023002"/>
    </source>
</evidence>
<name>L8WGR7_THACA</name>
<dbReference type="GO" id="GO:0050660">
    <property type="term" value="F:flavin adenine dinucleotide binding"/>
    <property type="evidence" value="ECO:0007669"/>
    <property type="project" value="InterPro"/>
</dbReference>
<comment type="caution">
    <text evidence="5">The sequence shown here is derived from an EMBL/GenBank/DDBJ whole genome shotgun (WGS) entry which is preliminary data.</text>
</comment>
<keyword evidence="2" id="KW-0285">Flavoprotein</keyword>
<dbReference type="HOGENOM" id="CLU_284834_0_0_1"/>
<keyword evidence="4" id="KW-0560">Oxidoreductase</keyword>
<dbReference type="EMBL" id="AFRT01002694">
    <property type="protein sequence ID" value="ELU37366.1"/>
    <property type="molecule type" value="Genomic_DNA"/>
</dbReference>
<dbReference type="Gene3D" id="3.50.50.60">
    <property type="entry name" value="FAD/NAD(P)-binding domain"/>
    <property type="match status" value="4"/>
</dbReference>
<evidence type="ECO:0000313" key="6">
    <source>
        <dbReference type="Proteomes" id="UP000011668"/>
    </source>
</evidence>
<gene>
    <name evidence="5" type="ORF">AG1IA_08603</name>
</gene>
<comment type="similarity">
    <text evidence="1">Belongs to the FAD-binding monooxygenase family.</text>
</comment>
<keyword evidence="5" id="KW-0503">Monooxygenase</keyword>
<dbReference type="Proteomes" id="UP000011668">
    <property type="component" value="Unassembled WGS sequence"/>
</dbReference>
<dbReference type="GO" id="GO:0004499">
    <property type="term" value="F:N,N-dimethylaniline monooxygenase activity"/>
    <property type="evidence" value="ECO:0007669"/>
    <property type="project" value="InterPro"/>
</dbReference>
<proteinExistence type="inferred from homology"/>
<keyword evidence="6" id="KW-1185">Reference proteome</keyword>
<dbReference type="OrthoDB" id="66881at2759"/>
<evidence type="ECO:0000256" key="1">
    <source>
        <dbReference type="ARBA" id="ARBA00010139"/>
    </source>
</evidence>
<keyword evidence="3" id="KW-0274">FAD</keyword>
<dbReference type="InterPro" id="IPR036188">
    <property type="entry name" value="FAD/NAD-bd_sf"/>
</dbReference>
<accession>L8WGR7</accession>
<evidence type="ECO:0000256" key="2">
    <source>
        <dbReference type="ARBA" id="ARBA00022630"/>
    </source>
</evidence>
<dbReference type="PANTHER" id="PTHR42877">
    <property type="entry name" value="L-ORNITHINE N(5)-MONOOXYGENASE-RELATED"/>
    <property type="match status" value="1"/>
</dbReference>
<dbReference type="GO" id="GO:0050661">
    <property type="term" value="F:NADP binding"/>
    <property type="evidence" value="ECO:0007669"/>
    <property type="project" value="InterPro"/>
</dbReference>
<dbReference type="SUPFAM" id="SSF51905">
    <property type="entry name" value="FAD/NAD(P)-binding domain"/>
    <property type="match status" value="5"/>
</dbReference>